<comment type="caution">
    <text evidence="8">The sequence shown here is derived from an EMBL/GenBank/DDBJ whole genome shotgun (WGS) entry which is preliminary data.</text>
</comment>
<dbReference type="SFLD" id="SFLDG01086">
    <property type="entry name" value="elongater_protein-like"/>
    <property type="match status" value="1"/>
</dbReference>
<sequence>MIKRYYSFGEYLKEIFGKKVYKVNVDAGFTCPNRDGTLGYGGCIYCNNASFRPPSCVPEISLTEQISRGIEHVKKRYKAEAFLVYFQPYTNTYAPVEKLEKLYREALSFPEVIGLAIGTRPDCVDEEKLELLRDLSKTHLIIIEYGLQSIYDKSLKFIKRGHDYSTFLKAVYDTHERGILVGAHIIVGLPTETREESLAMADEINRHPIKFLKIHQLQVVKDTVLARIYEREPFKVFEYEEYLDFVVDFLERLSPDIVIQRLFATSPDEILIAPKWNRSKQQILNDINKRLEERNARQGSKCSFNRHRALCC</sequence>
<dbReference type="Proteomes" id="UP000054976">
    <property type="component" value="Unassembled WGS sequence"/>
</dbReference>
<dbReference type="PANTHER" id="PTHR11135">
    <property type="entry name" value="HISTONE ACETYLTRANSFERASE-RELATED"/>
    <property type="match status" value="1"/>
</dbReference>
<dbReference type="SFLD" id="SFLDS00029">
    <property type="entry name" value="Radical_SAM"/>
    <property type="match status" value="1"/>
</dbReference>
<dbReference type="AlphaFoldDB" id="A0A0U9HQT3"/>
<keyword evidence="5" id="KW-0408">Iron</keyword>
<keyword evidence="2" id="KW-0004">4Fe-4S</keyword>
<evidence type="ECO:0000256" key="6">
    <source>
        <dbReference type="ARBA" id="ARBA00023014"/>
    </source>
</evidence>
<dbReference type="GO" id="GO:0051539">
    <property type="term" value="F:4 iron, 4 sulfur cluster binding"/>
    <property type="evidence" value="ECO:0007669"/>
    <property type="project" value="UniProtKB-KW"/>
</dbReference>
<dbReference type="InterPro" id="IPR032432">
    <property type="entry name" value="Radical_SAM_C"/>
</dbReference>
<dbReference type="Pfam" id="PF16199">
    <property type="entry name" value="Radical_SAM_C"/>
    <property type="match status" value="1"/>
</dbReference>
<dbReference type="RefSeq" id="WP_059176621.1">
    <property type="nucleotide sequence ID" value="NZ_BCNO01000002.1"/>
</dbReference>
<keyword evidence="4" id="KW-0479">Metal-binding</keyword>
<evidence type="ECO:0000259" key="7">
    <source>
        <dbReference type="PROSITE" id="PS51918"/>
    </source>
</evidence>
<dbReference type="Pfam" id="PF04055">
    <property type="entry name" value="Radical_SAM"/>
    <property type="match status" value="1"/>
</dbReference>
<evidence type="ECO:0000313" key="8">
    <source>
        <dbReference type="EMBL" id="GAQ95172.1"/>
    </source>
</evidence>
<evidence type="ECO:0000256" key="4">
    <source>
        <dbReference type="ARBA" id="ARBA00022723"/>
    </source>
</evidence>
<evidence type="ECO:0000256" key="1">
    <source>
        <dbReference type="ARBA" id="ARBA00001966"/>
    </source>
</evidence>
<dbReference type="NCBIfam" id="TIGR01212">
    <property type="entry name" value="TIGR01212 family radical SAM protein"/>
    <property type="match status" value="1"/>
</dbReference>
<dbReference type="InterPro" id="IPR058240">
    <property type="entry name" value="rSAM_sf"/>
</dbReference>
<dbReference type="SMART" id="SM00729">
    <property type="entry name" value="Elp3"/>
    <property type="match status" value="1"/>
</dbReference>
<reference evidence="9" key="1">
    <citation type="submission" date="2016-01" db="EMBL/GenBank/DDBJ databases">
        <title>Draft genome sequence of Thermodesulfovibrio aggregans strain TGE-P1.</title>
        <authorList>
            <person name="Sekiguchi Y."/>
            <person name="Ohashi A."/>
            <person name="Matsuura N."/>
            <person name="Tourlousse M.D."/>
        </authorList>
    </citation>
    <scope>NUCLEOTIDE SEQUENCE [LARGE SCALE GENOMIC DNA]</scope>
    <source>
        <strain evidence="9">TGE-P1</strain>
    </source>
</reference>
<organism evidence="8 9">
    <name type="scientific">Thermodesulfovibrio aggregans</name>
    <dbReference type="NCBI Taxonomy" id="86166"/>
    <lineage>
        <taxon>Bacteria</taxon>
        <taxon>Pseudomonadati</taxon>
        <taxon>Nitrospirota</taxon>
        <taxon>Thermodesulfovibrionia</taxon>
        <taxon>Thermodesulfovibrionales</taxon>
        <taxon>Thermodesulfovibrionaceae</taxon>
        <taxon>Thermodesulfovibrio</taxon>
    </lineage>
</organism>
<dbReference type="STRING" id="86166.TAGGR_257"/>
<evidence type="ECO:0000256" key="3">
    <source>
        <dbReference type="ARBA" id="ARBA00022691"/>
    </source>
</evidence>
<keyword evidence="9" id="KW-1185">Reference proteome</keyword>
<proteinExistence type="predicted"/>
<keyword evidence="3" id="KW-0949">S-adenosyl-L-methionine</keyword>
<dbReference type="PANTHER" id="PTHR11135:SF1">
    <property type="entry name" value="PROTEIN YHCC"/>
    <property type="match status" value="1"/>
</dbReference>
<protein>
    <recommendedName>
        <fullName evidence="7">Radical SAM core domain-containing protein</fullName>
    </recommendedName>
</protein>
<dbReference type="Gene3D" id="3.80.30.20">
    <property type="entry name" value="tm_1862 like domain"/>
    <property type="match status" value="1"/>
</dbReference>
<dbReference type="EMBL" id="BCNO01000002">
    <property type="protein sequence ID" value="GAQ95172.1"/>
    <property type="molecule type" value="Genomic_DNA"/>
</dbReference>
<evidence type="ECO:0000313" key="9">
    <source>
        <dbReference type="Proteomes" id="UP000054976"/>
    </source>
</evidence>
<keyword evidence="6" id="KW-0411">Iron-sulfur</keyword>
<dbReference type="GO" id="GO:0046872">
    <property type="term" value="F:metal ion binding"/>
    <property type="evidence" value="ECO:0007669"/>
    <property type="project" value="UniProtKB-KW"/>
</dbReference>
<dbReference type="InterPro" id="IPR039661">
    <property type="entry name" value="ELP3"/>
</dbReference>
<dbReference type="InterPro" id="IPR023404">
    <property type="entry name" value="rSAM_horseshoe"/>
</dbReference>
<dbReference type="InterPro" id="IPR005911">
    <property type="entry name" value="YhcC-like"/>
</dbReference>
<dbReference type="GO" id="GO:0003824">
    <property type="term" value="F:catalytic activity"/>
    <property type="evidence" value="ECO:0007669"/>
    <property type="project" value="InterPro"/>
</dbReference>
<evidence type="ECO:0000256" key="5">
    <source>
        <dbReference type="ARBA" id="ARBA00023004"/>
    </source>
</evidence>
<dbReference type="InterPro" id="IPR007197">
    <property type="entry name" value="rSAM"/>
</dbReference>
<comment type="cofactor">
    <cofactor evidence="1">
        <name>[4Fe-4S] cluster</name>
        <dbReference type="ChEBI" id="CHEBI:49883"/>
    </cofactor>
</comment>
<name>A0A0U9HQT3_9BACT</name>
<feature type="domain" description="Radical SAM core" evidence="7">
    <location>
        <begin position="15"/>
        <end position="256"/>
    </location>
</feature>
<evidence type="ECO:0000256" key="2">
    <source>
        <dbReference type="ARBA" id="ARBA00022485"/>
    </source>
</evidence>
<dbReference type="SUPFAM" id="SSF102114">
    <property type="entry name" value="Radical SAM enzymes"/>
    <property type="match status" value="1"/>
</dbReference>
<dbReference type="InterPro" id="IPR006638">
    <property type="entry name" value="Elp3/MiaA/NifB-like_rSAM"/>
</dbReference>
<dbReference type="SFLD" id="SFLDG01091">
    <property type="entry name" value="uncharacterized_CHP01210-like"/>
    <property type="match status" value="1"/>
</dbReference>
<dbReference type="PROSITE" id="PS51918">
    <property type="entry name" value="RADICAL_SAM"/>
    <property type="match status" value="1"/>
</dbReference>
<accession>A0A0U9HQT3</accession>
<gene>
    <name evidence="8" type="ORF">TAGGR_257</name>
</gene>